<organism evidence="1 2">
    <name type="scientific">Rhodonellum psychrophilum GCM71 = DSM 17998</name>
    <dbReference type="NCBI Taxonomy" id="1123057"/>
    <lineage>
        <taxon>Bacteria</taxon>
        <taxon>Pseudomonadati</taxon>
        <taxon>Bacteroidota</taxon>
        <taxon>Cytophagia</taxon>
        <taxon>Cytophagales</taxon>
        <taxon>Cytophagaceae</taxon>
        <taxon>Rhodonellum</taxon>
    </lineage>
</organism>
<comment type="caution">
    <text evidence="1">The sequence shown here is derived from an EMBL/GenBank/DDBJ whole genome shotgun (WGS) entry which is preliminary data.</text>
</comment>
<evidence type="ECO:0000313" key="1">
    <source>
        <dbReference type="EMBL" id="ERM81762.1"/>
    </source>
</evidence>
<dbReference type="EMBL" id="AWXR01000041">
    <property type="protein sequence ID" value="ERM81762.1"/>
    <property type="molecule type" value="Genomic_DNA"/>
</dbReference>
<name>U5C0Q7_9BACT</name>
<protein>
    <submittedName>
        <fullName evidence="1">Uncharacterized protein</fullName>
    </submittedName>
</protein>
<proteinExistence type="predicted"/>
<dbReference type="AlphaFoldDB" id="U5C0Q7"/>
<evidence type="ECO:0000313" key="2">
    <source>
        <dbReference type="Proteomes" id="UP000016843"/>
    </source>
</evidence>
<gene>
    <name evidence="1" type="ORF">P872_19095</name>
</gene>
<dbReference type="Proteomes" id="UP000016843">
    <property type="component" value="Unassembled WGS sequence"/>
</dbReference>
<reference evidence="1 2" key="1">
    <citation type="journal article" date="2013" name="Genome Announc.">
        <title>Draft Genome Sequence of the Psychrophilic and Alkaliphilic Rhodonellum psychrophilum Strain GCM71T.</title>
        <authorList>
            <person name="Hauptmann A.L."/>
            <person name="Glaring M.A."/>
            <person name="Hallin P.F."/>
            <person name="Prieme A."/>
            <person name="Stougaard P."/>
        </authorList>
    </citation>
    <scope>NUCLEOTIDE SEQUENCE [LARGE SCALE GENOMIC DNA]</scope>
    <source>
        <strain evidence="1 2">GCM71</strain>
    </source>
</reference>
<keyword evidence="2" id="KW-1185">Reference proteome</keyword>
<sequence>MREFVKDSSSCSIEAFLGLYFFKTDTNGFVQKLFPFLEGYQEWVFKQFRKFLWVYTKLTFRFLCPNRDIVSELL</sequence>
<accession>U5C0Q7</accession>